<protein>
    <submittedName>
        <fullName evidence="2">Antibiotic biosynthesis monooxygenase</fullName>
    </submittedName>
</protein>
<dbReference type="OrthoDB" id="5518003at2"/>
<comment type="caution">
    <text evidence="2">The sequence shown here is derived from an EMBL/GenBank/DDBJ whole genome shotgun (WGS) entry which is preliminary data.</text>
</comment>
<keyword evidence="3" id="KW-1185">Reference proteome</keyword>
<keyword evidence="2" id="KW-0560">Oxidoreductase</keyword>
<dbReference type="InterPro" id="IPR007138">
    <property type="entry name" value="ABM_dom"/>
</dbReference>
<feature type="domain" description="ABM" evidence="1">
    <location>
        <begin position="3"/>
        <end position="92"/>
    </location>
</feature>
<name>A0A4U2YSQ3_9ACTN</name>
<dbReference type="EMBL" id="SZPY01000001">
    <property type="protein sequence ID" value="TKI63815.1"/>
    <property type="molecule type" value="Genomic_DNA"/>
</dbReference>
<dbReference type="RefSeq" id="WP_137064280.1">
    <property type="nucleotide sequence ID" value="NZ_CP040748.1"/>
</dbReference>
<evidence type="ECO:0000259" key="1">
    <source>
        <dbReference type="PROSITE" id="PS51725"/>
    </source>
</evidence>
<dbReference type="Proteomes" id="UP000307808">
    <property type="component" value="Unassembled WGS sequence"/>
</dbReference>
<sequence>MSVVKINAISLPPQAGPELERRFAERASTVQDSPGFLGFQLLRPTAGEERYFVVTQWADEESFAAWRDGDSRAAHAGQHGKPVATGADLMEFEVVLDVRGDKG</sequence>
<proteinExistence type="predicted"/>
<dbReference type="GO" id="GO:0004497">
    <property type="term" value="F:monooxygenase activity"/>
    <property type="evidence" value="ECO:0007669"/>
    <property type="project" value="UniProtKB-KW"/>
</dbReference>
<dbReference type="InterPro" id="IPR050404">
    <property type="entry name" value="Heme-degrading_MO"/>
</dbReference>
<dbReference type="PROSITE" id="PS51725">
    <property type="entry name" value="ABM"/>
    <property type="match status" value="1"/>
</dbReference>
<dbReference type="Pfam" id="PF03992">
    <property type="entry name" value="ABM"/>
    <property type="match status" value="1"/>
</dbReference>
<gene>
    <name evidence="2" type="ORF">FC770_01110</name>
</gene>
<dbReference type="PANTHER" id="PTHR34474:SF2">
    <property type="entry name" value="SIGNAL TRANSDUCTION PROTEIN TRAP"/>
    <property type="match status" value="1"/>
</dbReference>
<dbReference type="InterPro" id="IPR011008">
    <property type="entry name" value="Dimeric_a/b-barrel"/>
</dbReference>
<reference evidence="2 3" key="1">
    <citation type="submission" date="2019-04" db="EMBL/GenBank/DDBJ databases">
        <authorList>
            <person name="Dong K."/>
        </authorList>
    </citation>
    <scope>NUCLEOTIDE SEQUENCE [LARGE SCALE GENOMIC DNA]</scope>
    <source>
        <strain evidence="3">dk3543</strain>
    </source>
</reference>
<dbReference type="SUPFAM" id="SSF54909">
    <property type="entry name" value="Dimeric alpha+beta barrel"/>
    <property type="match status" value="1"/>
</dbReference>
<evidence type="ECO:0000313" key="3">
    <source>
        <dbReference type="Proteomes" id="UP000307808"/>
    </source>
</evidence>
<accession>A0A4U2YSQ3</accession>
<organism evidence="2 3">
    <name type="scientific">Nocardioides jishulii</name>
    <dbReference type="NCBI Taxonomy" id="2575440"/>
    <lineage>
        <taxon>Bacteria</taxon>
        <taxon>Bacillati</taxon>
        <taxon>Actinomycetota</taxon>
        <taxon>Actinomycetes</taxon>
        <taxon>Propionibacteriales</taxon>
        <taxon>Nocardioidaceae</taxon>
        <taxon>Nocardioides</taxon>
    </lineage>
</organism>
<dbReference type="Gene3D" id="3.30.70.100">
    <property type="match status" value="1"/>
</dbReference>
<dbReference type="PANTHER" id="PTHR34474">
    <property type="entry name" value="SIGNAL TRANSDUCTION PROTEIN TRAP"/>
    <property type="match status" value="1"/>
</dbReference>
<evidence type="ECO:0000313" key="2">
    <source>
        <dbReference type="EMBL" id="TKI63815.1"/>
    </source>
</evidence>
<dbReference type="AlphaFoldDB" id="A0A4U2YSQ3"/>
<keyword evidence="2" id="KW-0503">Monooxygenase</keyword>